<comment type="caution">
    <text evidence="2">The sequence shown here is derived from an EMBL/GenBank/DDBJ whole genome shotgun (WGS) entry which is preliminary data.</text>
</comment>
<evidence type="ECO:0000313" key="3">
    <source>
        <dbReference type="Proteomes" id="UP000664940"/>
    </source>
</evidence>
<proteinExistence type="predicted"/>
<accession>A0A833Z412</accession>
<name>A0A833Z412_9CHIR</name>
<feature type="compositionally biased region" description="Acidic residues" evidence="1">
    <location>
        <begin position="89"/>
        <end position="105"/>
    </location>
</feature>
<gene>
    <name evidence="2" type="ORF">HJG60_008232</name>
</gene>
<sequence>MEDVSSNFQNQLQPRSLVKLMTREVIQQRQKTVSLCLKAEPEELVVFEDLNIFHSQEECVSLNPTQQLTLGKEEANVGKMMLLVKDGNPEDEDLRENSSDFDEMDCSTVSEKPPDYGNEKRINTFIPKEKKIRNILVTIENDIPLEELSKFVDTNVIALI</sequence>
<dbReference type="AlphaFoldDB" id="A0A833Z412"/>
<dbReference type="Proteomes" id="UP000664940">
    <property type="component" value="Unassembled WGS sequence"/>
</dbReference>
<evidence type="ECO:0000313" key="2">
    <source>
        <dbReference type="EMBL" id="KAF6088407.1"/>
    </source>
</evidence>
<protein>
    <submittedName>
        <fullName evidence="2">Uncharacterized protein</fullName>
    </submittedName>
</protein>
<evidence type="ECO:0000256" key="1">
    <source>
        <dbReference type="SAM" id="MobiDB-lite"/>
    </source>
</evidence>
<feature type="region of interest" description="Disordered" evidence="1">
    <location>
        <begin position="88"/>
        <end position="110"/>
    </location>
</feature>
<reference evidence="2 3" key="1">
    <citation type="journal article" date="2020" name="Nature">
        <title>Six reference-quality genomes reveal evolution of bat adaptations.</title>
        <authorList>
            <person name="Jebb D."/>
            <person name="Huang Z."/>
            <person name="Pippel M."/>
            <person name="Hughes G.M."/>
            <person name="Lavrichenko K."/>
            <person name="Devanna P."/>
            <person name="Winkler S."/>
            <person name="Jermiin L.S."/>
            <person name="Skirmuntt E.C."/>
            <person name="Katzourakis A."/>
            <person name="Burkitt-Gray L."/>
            <person name="Ray D.A."/>
            <person name="Sullivan K.A.M."/>
            <person name="Roscito J.G."/>
            <person name="Kirilenko B.M."/>
            <person name="Davalos L.M."/>
            <person name="Corthals A.P."/>
            <person name="Power M.L."/>
            <person name="Jones G."/>
            <person name="Ransome R.D."/>
            <person name="Dechmann D.K.N."/>
            <person name="Locatelli A.G."/>
            <person name="Puechmaille S.J."/>
            <person name="Fedrigo O."/>
            <person name="Jarvis E.D."/>
            <person name="Hiller M."/>
            <person name="Vernes S.C."/>
            <person name="Myers E.W."/>
            <person name="Teeling E.C."/>
        </authorList>
    </citation>
    <scope>NUCLEOTIDE SEQUENCE [LARGE SCALE GENOMIC DNA]</scope>
    <source>
        <strain evidence="2">Bat1K_MPI-CBG_1</strain>
    </source>
</reference>
<organism evidence="2 3">
    <name type="scientific">Phyllostomus discolor</name>
    <name type="common">pale spear-nosed bat</name>
    <dbReference type="NCBI Taxonomy" id="89673"/>
    <lineage>
        <taxon>Eukaryota</taxon>
        <taxon>Metazoa</taxon>
        <taxon>Chordata</taxon>
        <taxon>Craniata</taxon>
        <taxon>Vertebrata</taxon>
        <taxon>Euteleostomi</taxon>
        <taxon>Mammalia</taxon>
        <taxon>Eutheria</taxon>
        <taxon>Laurasiatheria</taxon>
        <taxon>Chiroptera</taxon>
        <taxon>Yangochiroptera</taxon>
        <taxon>Phyllostomidae</taxon>
        <taxon>Phyllostominae</taxon>
        <taxon>Phyllostomus</taxon>
    </lineage>
</organism>
<dbReference type="EMBL" id="JABVXQ010000010">
    <property type="protein sequence ID" value="KAF6088407.1"/>
    <property type="molecule type" value="Genomic_DNA"/>
</dbReference>